<name>A0A6J5L2E4_9CAUD</name>
<sequence length="408" mass="45195">MATVTSKNKAEFDQKFMEQRGQVKPQTPEPTIKGLQTAFEEAIAYHTSLPRAERIANSRKAREEVGKYASNDKGDPIDLLSKNAKLEKAEKGYKGGEPIKLADGSGVETTGLSLSPAHQEGKFITCPNSKSCAKSCLGKTAGHNFQTGGGNDLEAKLGPRLKHYKKTQAFLKSPEAFAVRLYDEIQAAKTMADLDGNHLGVRLNTLSDIHPRVWKPLMDAHPDVTFYDYTKLDTDPVAPNHHLTYSSTGISQKTGDNGLEKGVTNPHQNWKTMRRRLDKGFNVAMAFSHKKEVPNELHDEETGNRYEVVNGNTHDFRPLDQQAPGKKGVIVGLKNSANNTAEDTAANKSEGFFVHYDPKYKREGDKNTGKLMRDENGNPIVQNRRVTIPVQERQKININNDSNPTSEG</sequence>
<feature type="region of interest" description="Disordered" evidence="1">
    <location>
        <begin position="245"/>
        <end position="266"/>
    </location>
</feature>
<reference evidence="3" key="1">
    <citation type="submission" date="2020-04" db="EMBL/GenBank/DDBJ databases">
        <authorList>
            <person name="Chiriac C."/>
            <person name="Salcher M."/>
            <person name="Ghai R."/>
            <person name="Kavagutti S V."/>
        </authorList>
    </citation>
    <scope>NUCLEOTIDE SEQUENCE</scope>
</reference>
<feature type="region of interest" description="Disordered" evidence="1">
    <location>
        <begin position="1"/>
        <end position="30"/>
    </location>
</feature>
<evidence type="ECO:0000313" key="3">
    <source>
        <dbReference type="EMBL" id="CAB4127885.1"/>
    </source>
</evidence>
<accession>A0A6J5L2E4</accession>
<evidence type="ECO:0000256" key="1">
    <source>
        <dbReference type="SAM" id="MobiDB-lite"/>
    </source>
</evidence>
<dbReference type="EMBL" id="LR796215">
    <property type="protein sequence ID" value="CAB4127885.1"/>
    <property type="molecule type" value="Genomic_DNA"/>
</dbReference>
<feature type="domain" description="Gene product 88" evidence="2">
    <location>
        <begin position="79"/>
        <end position="336"/>
    </location>
</feature>
<protein>
    <recommendedName>
        <fullName evidence="2">Gene product 88 domain-containing protein</fullName>
    </recommendedName>
</protein>
<feature type="compositionally biased region" description="Basic and acidic residues" evidence="1">
    <location>
        <begin position="8"/>
        <end position="18"/>
    </location>
</feature>
<organism evidence="3">
    <name type="scientific">uncultured Caudovirales phage</name>
    <dbReference type="NCBI Taxonomy" id="2100421"/>
    <lineage>
        <taxon>Viruses</taxon>
        <taxon>Duplodnaviria</taxon>
        <taxon>Heunggongvirae</taxon>
        <taxon>Uroviricota</taxon>
        <taxon>Caudoviricetes</taxon>
        <taxon>Peduoviridae</taxon>
        <taxon>Maltschvirus</taxon>
        <taxon>Maltschvirus maltsch</taxon>
    </lineage>
</organism>
<gene>
    <name evidence="3" type="ORF">UFOVP96_54</name>
</gene>
<dbReference type="Pfam" id="PF17338">
    <property type="entry name" value="GP88"/>
    <property type="match status" value="1"/>
</dbReference>
<feature type="compositionally biased region" description="Polar residues" evidence="1">
    <location>
        <begin position="245"/>
        <end position="255"/>
    </location>
</feature>
<evidence type="ECO:0000259" key="2">
    <source>
        <dbReference type="Pfam" id="PF17338"/>
    </source>
</evidence>
<proteinExistence type="predicted"/>
<dbReference type="InterPro" id="IPR020290">
    <property type="entry name" value="Gp88"/>
</dbReference>